<dbReference type="OrthoDB" id="273767at2157"/>
<dbReference type="KEGG" id="srub:C2R22_05790"/>
<dbReference type="EMBL" id="CP026309">
    <property type="protein sequence ID" value="AUV81229.1"/>
    <property type="molecule type" value="Genomic_DNA"/>
</dbReference>
<proteinExistence type="predicted"/>
<keyword evidence="3" id="KW-1185">Reference proteome</keyword>
<accession>A0A2I8VJJ4</accession>
<name>A0A2I8VJJ4_9EURY</name>
<sequence>MKVYGVPIPDSPIDRLFAAEAVPEFAIETDDGMGFWCSTCEVLDETKAQLYHEDAGCQHYGDHGRRVYGEDPPWGDWTLSPSALEDSNAVLVIEAAVKRCPRGIRNGGHMGAMCQCGNQDEDLAEVIHDAPCPLAHADHGATTRTMPGVDLDPELATDGGER</sequence>
<dbReference type="RefSeq" id="WP_103424917.1">
    <property type="nucleotide sequence ID" value="NZ_CP026309.1"/>
</dbReference>
<organism evidence="2 3">
    <name type="scientific">Salinigranum rubrum</name>
    <dbReference type="NCBI Taxonomy" id="755307"/>
    <lineage>
        <taxon>Archaea</taxon>
        <taxon>Methanobacteriati</taxon>
        <taxon>Methanobacteriota</taxon>
        <taxon>Stenosarchaea group</taxon>
        <taxon>Halobacteria</taxon>
        <taxon>Halobacteriales</taxon>
        <taxon>Haloferacaceae</taxon>
        <taxon>Salinigranum</taxon>
    </lineage>
</organism>
<dbReference type="GeneID" id="35591582"/>
<dbReference type="AlphaFoldDB" id="A0A2I8VJJ4"/>
<dbReference type="Proteomes" id="UP000236584">
    <property type="component" value="Chromosome"/>
</dbReference>
<reference evidence="2 3" key="1">
    <citation type="submission" date="2018-01" db="EMBL/GenBank/DDBJ databases">
        <title>Complete genome sequence of Salinigranum rubrum GX10T, an extremely halophilic archaeon isolated from a marine solar saltern.</title>
        <authorList>
            <person name="Han S."/>
        </authorList>
    </citation>
    <scope>NUCLEOTIDE SEQUENCE [LARGE SCALE GENOMIC DNA]</scope>
    <source>
        <strain evidence="2 3">GX10</strain>
    </source>
</reference>
<evidence type="ECO:0000256" key="1">
    <source>
        <dbReference type="SAM" id="MobiDB-lite"/>
    </source>
</evidence>
<protein>
    <submittedName>
        <fullName evidence="2">Uncharacterized protein</fullName>
    </submittedName>
</protein>
<gene>
    <name evidence="2" type="ORF">C2R22_05790</name>
</gene>
<feature type="region of interest" description="Disordered" evidence="1">
    <location>
        <begin position="139"/>
        <end position="162"/>
    </location>
</feature>
<evidence type="ECO:0000313" key="3">
    <source>
        <dbReference type="Proteomes" id="UP000236584"/>
    </source>
</evidence>
<evidence type="ECO:0000313" key="2">
    <source>
        <dbReference type="EMBL" id="AUV81229.1"/>
    </source>
</evidence>